<dbReference type="NCBIfam" id="TIGR02867">
    <property type="entry name" value="spore_II_P"/>
    <property type="match status" value="1"/>
</dbReference>
<evidence type="ECO:0000256" key="1">
    <source>
        <dbReference type="SAM" id="Phobius"/>
    </source>
</evidence>
<sequence>MREVMEMSRKMSKVVVVCFLIAIAMSCYAPNVCADDWFEKEPGYYTLIDEAGKELTMMAREVLVKDEYISSDNKRYSVISVDKEKKRAVLKYMGDVKLPEIEELVDSVDALAPQVDKRGNILLYCTHSDESYAPSDGTHSRPGGGGIFDVAEAFRDALRERGINVVLDKTPHDPHDAGAYRRSRQTAINLIRQYSPVAAIFDIHRDAVPGRIYVTRVAGQPMTKVRIVVGSRNQNRKANEELAYKIKAVADKVYPGLIKDIYIGAGAYNQELSPRSLIFEFGTHENSKESAQRSARHMADVVDKAMFGGTIQGKTQEGEDKGTYRPRPIDEEVQRGSGRGILWLVLFLAFGTGIFMVLSGGPREMFSKITGNSGKDDDQQKRE</sequence>
<dbReference type="EMBL" id="FOXR01000004">
    <property type="protein sequence ID" value="SFP81375.1"/>
    <property type="molecule type" value="Genomic_DNA"/>
</dbReference>
<dbReference type="STRING" id="937334.SAMN05444406_10488"/>
<dbReference type="AlphaFoldDB" id="A0A1I5TE87"/>
<accession>A0A1I5TE87</accession>
<evidence type="ECO:0000313" key="3">
    <source>
        <dbReference type="EMBL" id="SFP81375.1"/>
    </source>
</evidence>
<proteinExistence type="predicted"/>
<dbReference type="InterPro" id="IPR010897">
    <property type="entry name" value="Spore_II_P"/>
</dbReference>
<feature type="transmembrane region" description="Helical" evidence="1">
    <location>
        <begin position="340"/>
        <end position="358"/>
    </location>
</feature>
<protein>
    <submittedName>
        <fullName evidence="3">Stage II sporulation protein P</fullName>
    </submittedName>
</protein>
<dbReference type="PROSITE" id="PS51257">
    <property type="entry name" value="PROKAR_LIPOPROTEIN"/>
    <property type="match status" value="1"/>
</dbReference>
<feature type="signal peptide" evidence="2">
    <location>
        <begin position="1"/>
        <end position="29"/>
    </location>
</feature>
<reference evidence="3 4" key="1">
    <citation type="submission" date="2016-10" db="EMBL/GenBank/DDBJ databases">
        <authorList>
            <person name="de Groot N.N."/>
        </authorList>
    </citation>
    <scope>NUCLEOTIDE SEQUENCE [LARGE SCALE GENOMIC DNA]</scope>
    <source>
        <strain evidence="3 4">DSM 20678</strain>
    </source>
</reference>
<organism evidence="3 4">
    <name type="scientific">Caldicoprobacter faecalis</name>
    <dbReference type="NCBI Taxonomy" id="937334"/>
    <lineage>
        <taxon>Bacteria</taxon>
        <taxon>Bacillati</taxon>
        <taxon>Bacillota</taxon>
        <taxon>Clostridia</taxon>
        <taxon>Caldicoprobacterales</taxon>
        <taxon>Caldicoprobacteraceae</taxon>
        <taxon>Caldicoprobacter</taxon>
    </lineage>
</organism>
<evidence type="ECO:0000256" key="2">
    <source>
        <dbReference type="SAM" id="SignalP"/>
    </source>
</evidence>
<keyword evidence="1" id="KW-0472">Membrane</keyword>
<keyword evidence="4" id="KW-1185">Reference proteome</keyword>
<keyword evidence="2" id="KW-0732">Signal</keyword>
<dbReference type="OrthoDB" id="1633470at2"/>
<dbReference type="Proteomes" id="UP000198577">
    <property type="component" value="Unassembled WGS sequence"/>
</dbReference>
<dbReference type="Pfam" id="PF07454">
    <property type="entry name" value="SpoIIP"/>
    <property type="match status" value="1"/>
</dbReference>
<feature type="chain" id="PRO_5039268115" evidence="2">
    <location>
        <begin position="30"/>
        <end position="383"/>
    </location>
</feature>
<evidence type="ECO:0000313" key="4">
    <source>
        <dbReference type="Proteomes" id="UP000198577"/>
    </source>
</evidence>
<keyword evidence="1" id="KW-1133">Transmembrane helix</keyword>
<gene>
    <name evidence="3" type="ORF">SAMN05444406_10488</name>
</gene>
<name>A0A1I5TE87_9FIRM</name>
<keyword evidence="1" id="KW-0812">Transmembrane</keyword>